<dbReference type="InterPro" id="IPR036097">
    <property type="entry name" value="HisK_dim/P_sf"/>
</dbReference>
<proteinExistence type="predicted"/>
<dbReference type="SMART" id="SM00388">
    <property type="entry name" value="HisKA"/>
    <property type="match status" value="1"/>
</dbReference>
<dbReference type="SMART" id="SM00387">
    <property type="entry name" value="HATPase_c"/>
    <property type="match status" value="1"/>
</dbReference>
<dbReference type="FunFam" id="3.30.565.10:FF:000023">
    <property type="entry name" value="PAS domain-containing sensor histidine kinase"/>
    <property type="match status" value="1"/>
</dbReference>
<dbReference type="PROSITE" id="PS50885">
    <property type="entry name" value="HAMP"/>
    <property type="match status" value="1"/>
</dbReference>
<evidence type="ECO:0000256" key="7">
    <source>
        <dbReference type="ARBA" id="ARBA00022679"/>
    </source>
</evidence>
<dbReference type="Gene3D" id="3.30.565.10">
    <property type="entry name" value="Histidine kinase-like ATPase, C-terminal domain"/>
    <property type="match status" value="1"/>
</dbReference>
<protein>
    <recommendedName>
        <fullName evidence="4">histidine kinase</fullName>
        <ecNumber evidence="4">2.7.13.3</ecNumber>
    </recommendedName>
</protein>
<organism evidence="19 20">
    <name type="scientific">Filimonas effusa</name>
    <dbReference type="NCBI Taxonomy" id="2508721"/>
    <lineage>
        <taxon>Bacteria</taxon>
        <taxon>Pseudomonadati</taxon>
        <taxon>Bacteroidota</taxon>
        <taxon>Chitinophagia</taxon>
        <taxon>Chitinophagales</taxon>
        <taxon>Chitinophagaceae</taxon>
        <taxon>Filimonas</taxon>
    </lineage>
</organism>
<dbReference type="AlphaFoldDB" id="A0A4Q1CZC5"/>
<dbReference type="RefSeq" id="WP_129005784.1">
    <property type="nucleotide sequence ID" value="NZ_SDHZ01000005.1"/>
</dbReference>
<evidence type="ECO:0000256" key="2">
    <source>
        <dbReference type="ARBA" id="ARBA00004141"/>
    </source>
</evidence>
<dbReference type="InterPro" id="IPR050351">
    <property type="entry name" value="BphY/WalK/GraS-like"/>
</dbReference>
<keyword evidence="12 15" id="KW-1133">Transmembrane helix</keyword>
<dbReference type="SMART" id="SM00304">
    <property type="entry name" value="HAMP"/>
    <property type="match status" value="1"/>
</dbReference>
<evidence type="ECO:0000259" key="17">
    <source>
        <dbReference type="PROSITE" id="PS50112"/>
    </source>
</evidence>
<dbReference type="CDD" id="cd00082">
    <property type="entry name" value="HisKA"/>
    <property type="match status" value="1"/>
</dbReference>
<dbReference type="PRINTS" id="PR00344">
    <property type="entry name" value="BCTRLSENSOR"/>
</dbReference>
<dbReference type="GO" id="GO:0005886">
    <property type="term" value="C:plasma membrane"/>
    <property type="evidence" value="ECO:0007669"/>
    <property type="project" value="UniProtKB-SubCell"/>
</dbReference>
<keyword evidence="7" id="KW-0808">Transferase</keyword>
<evidence type="ECO:0000256" key="14">
    <source>
        <dbReference type="ARBA" id="ARBA00023136"/>
    </source>
</evidence>
<dbReference type="GO" id="GO:0000155">
    <property type="term" value="F:phosphorelay sensor kinase activity"/>
    <property type="evidence" value="ECO:0007669"/>
    <property type="project" value="InterPro"/>
</dbReference>
<feature type="domain" description="HAMP" evidence="18">
    <location>
        <begin position="166"/>
        <end position="218"/>
    </location>
</feature>
<dbReference type="GO" id="GO:0000156">
    <property type="term" value="F:phosphorelay response regulator activity"/>
    <property type="evidence" value="ECO:0007669"/>
    <property type="project" value="TreeGrafter"/>
</dbReference>
<accession>A0A4Q1CZC5</accession>
<keyword evidence="8 15" id="KW-0812">Transmembrane</keyword>
<evidence type="ECO:0000256" key="6">
    <source>
        <dbReference type="ARBA" id="ARBA00022553"/>
    </source>
</evidence>
<dbReference type="InterPro" id="IPR035965">
    <property type="entry name" value="PAS-like_dom_sf"/>
</dbReference>
<dbReference type="EC" id="2.7.13.3" evidence="4"/>
<dbReference type="PROSITE" id="PS50112">
    <property type="entry name" value="PAS"/>
    <property type="match status" value="1"/>
</dbReference>
<dbReference type="Proteomes" id="UP000290545">
    <property type="component" value="Unassembled WGS sequence"/>
</dbReference>
<dbReference type="SUPFAM" id="SSF47384">
    <property type="entry name" value="Homodimeric domain of signal transducing histidine kinase"/>
    <property type="match status" value="1"/>
</dbReference>
<comment type="catalytic activity">
    <reaction evidence="1">
        <text>ATP + protein L-histidine = ADP + protein N-phospho-L-histidine.</text>
        <dbReference type="EC" id="2.7.13.3"/>
    </reaction>
</comment>
<dbReference type="SMART" id="SM00091">
    <property type="entry name" value="PAS"/>
    <property type="match status" value="1"/>
</dbReference>
<evidence type="ECO:0000313" key="20">
    <source>
        <dbReference type="Proteomes" id="UP000290545"/>
    </source>
</evidence>
<keyword evidence="20" id="KW-1185">Reference proteome</keyword>
<evidence type="ECO:0000256" key="10">
    <source>
        <dbReference type="ARBA" id="ARBA00022777"/>
    </source>
</evidence>
<keyword evidence="5" id="KW-1003">Cell membrane</keyword>
<keyword evidence="6" id="KW-0597">Phosphoprotein</keyword>
<reference evidence="19 20" key="1">
    <citation type="submission" date="2019-01" db="EMBL/GenBank/DDBJ databases">
        <title>Filimonas sp. strain TTM-71.</title>
        <authorList>
            <person name="Chen W.-M."/>
        </authorList>
    </citation>
    <scope>NUCLEOTIDE SEQUENCE [LARGE SCALE GENOMIC DNA]</scope>
    <source>
        <strain evidence="19 20">TTM-71</strain>
    </source>
</reference>
<evidence type="ECO:0000256" key="8">
    <source>
        <dbReference type="ARBA" id="ARBA00022692"/>
    </source>
</evidence>
<evidence type="ECO:0000256" key="12">
    <source>
        <dbReference type="ARBA" id="ARBA00022989"/>
    </source>
</evidence>
<evidence type="ECO:0000259" key="18">
    <source>
        <dbReference type="PROSITE" id="PS50885"/>
    </source>
</evidence>
<dbReference type="PANTHER" id="PTHR42878:SF7">
    <property type="entry name" value="SENSOR HISTIDINE KINASE GLRK"/>
    <property type="match status" value="1"/>
</dbReference>
<keyword evidence="10" id="KW-0418">Kinase</keyword>
<dbReference type="OrthoDB" id="9813151at2"/>
<dbReference type="CDD" id="cd06225">
    <property type="entry name" value="HAMP"/>
    <property type="match status" value="1"/>
</dbReference>
<dbReference type="NCBIfam" id="TIGR00229">
    <property type="entry name" value="sensory_box"/>
    <property type="match status" value="1"/>
</dbReference>
<evidence type="ECO:0000313" key="19">
    <source>
        <dbReference type="EMBL" id="RXK80757.1"/>
    </source>
</evidence>
<dbReference type="Pfam" id="PF00512">
    <property type="entry name" value="HisKA"/>
    <property type="match status" value="1"/>
</dbReference>
<keyword evidence="13" id="KW-0902">Two-component regulatory system</keyword>
<feature type="domain" description="PAS" evidence="17">
    <location>
        <begin position="227"/>
        <end position="272"/>
    </location>
</feature>
<evidence type="ECO:0000256" key="9">
    <source>
        <dbReference type="ARBA" id="ARBA00022741"/>
    </source>
</evidence>
<evidence type="ECO:0000259" key="16">
    <source>
        <dbReference type="PROSITE" id="PS50109"/>
    </source>
</evidence>
<dbReference type="Gene3D" id="1.10.287.130">
    <property type="match status" value="1"/>
</dbReference>
<evidence type="ECO:0000256" key="5">
    <source>
        <dbReference type="ARBA" id="ARBA00022475"/>
    </source>
</evidence>
<sequence>MRIKAKLILGTGVLSALILLLAVLGTGYINILKKDTRNILVSNYNTVEYSRKMMLALDGIHLPGGSIHQFEENLALQKANVTETGEKDATQQLAEHYQLFKANLADTLLPRLIRQDLSQVMLLNMQAIQRKTNIAAATADTATLWIATAGTLCFIIAFVLLVNLPGNIANPIRELTESIRQIANKNYAQRVHFNKQNEFGDLARSFNTMAEKLEEYHNSNLSKLLIEKKRIETLINNMHDPVIGLDENKRILFANEAAIAACGLPAAKLVGQLAQDVAVVNDLIRALIQDMMSPGASNKDRSMKIYADGKESYFEKNIINITITPTGETQQQQIGHVILLRNITPYKELDFAKTNFIATVSHELKTPISSIKLGVQLLEKKETGGLNEDQQQLIEGIKDDAGRLLKITGELLNLSQVETGNIQLNLQESSPYQILRYAMDAVKVPAELKHIHLDSQVAGGLPPVKADEEKTAWVLINLLTNAIRYSPEQADIIIEVKPQNKQLLFSVQDKGHGIDPLYRDKIFDRYFQIPGSNRSGTGLGLAICKEFIEAQGGTIGVQTEQGSGSRFYFLLPLIQEQKQV</sequence>
<dbReference type="GO" id="GO:0006355">
    <property type="term" value="P:regulation of DNA-templated transcription"/>
    <property type="evidence" value="ECO:0007669"/>
    <property type="project" value="InterPro"/>
</dbReference>
<dbReference type="Pfam" id="PF00989">
    <property type="entry name" value="PAS"/>
    <property type="match status" value="1"/>
</dbReference>
<dbReference type="InterPro" id="IPR005467">
    <property type="entry name" value="His_kinase_dom"/>
</dbReference>
<dbReference type="InterPro" id="IPR004358">
    <property type="entry name" value="Sig_transdc_His_kin-like_C"/>
</dbReference>
<dbReference type="InterPro" id="IPR003660">
    <property type="entry name" value="HAMP_dom"/>
</dbReference>
<dbReference type="SUPFAM" id="SSF55785">
    <property type="entry name" value="PYP-like sensor domain (PAS domain)"/>
    <property type="match status" value="1"/>
</dbReference>
<dbReference type="InterPro" id="IPR003594">
    <property type="entry name" value="HATPase_dom"/>
</dbReference>
<comment type="subcellular location">
    <subcellularLocation>
        <location evidence="3">Cell membrane</location>
    </subcellularLocation>
    <subcellularLocation>
        <location evidence="2">Membrane</location>
        <topology evidence="2">Multi-pass membrane protein</topology>
    </subcellularLocation>
</comment>
<keyword evidence="11" id="KW-0067">ATP-binding</keyword>
<dbReference type="Pfam" id="PF00672">
    <property type="entry name" value="HAMP"/>
    <property type="match status" value="1"/>
</dbReference>
<gene>
    <name evidence="19" type="ORF">ESB13_21575</name>
</gene>
<name>A0A4Q1CZC5_9BACT</name>
<dbReference type="GO" id="GO:0005524">
    <property type="term" value="F:ATP binding"/>
    <property type="evidence" value="ECO:0007669"/>
    <property type="project" value="UniProtKB-KW"/>
</dbReference>
<dbReference type="PANTHER" id="PTHR42878">
    <property type="entry name" value="TWO-COMPONENT HISTIDINE KINASE"/>
    <property type="match status" value="1"/>
</dbReference>
<dbReference type="PROSITE" id="PS50109">
    <property type="entry name" value="HIS_KIN"/>
    <property type="match status" value="1"/>
</dbReference>
<dbReference type="GO" id="GO:0007234">
    <property type="term" value="P:osmosensory signaling via phosphorelay pathway"/>
    <property type="evidence" value="ECO:0007669"/>
    <property type="project" value="TreeGrafter"/>
</dbReference>
<evidence type="ECO:0000256" key="15">
    <source>
        <dbReference type="SAM" id="Phobius"/>
    </source>
</evidence>
<dbReference type="Pfam" id="PF02518">
    <property type="entry name" value="HATPase_c"/>
    <property type="match status" value="1"/>
</dbReference>
<keyword evidence="9" id="KW-0547">Nucleotide-binding</keyword>
<evidence type="ECO:0000256" key="11">
    <source>
        <dbReference type="ARBA" id="ARBA00022840"/>
    </source>
</evidence>
<dbReference type="Gene3D" id="3.30.450.20">
    <property type="entry name" value="PAS domain"/>
    <property type="match status" value="1"/>
</dbReference>
<dbReference type="CDD" id="cd00130">
    <property type="entry name" value="PAS"/>
    <property type="match status" value="1"/>
</dbReference>
<dbReference type="EMBL" id="SDHZ01000005">
    <property type="protein sequence ID" value="RXK80757.1"/>
    <property type="molecule type" value="Genomic_DNA"/>
</dbReference>
<dbReference type="InterPro" id="IPR013767">
    <property type="entry name" value="PAS_fold"/>
</dbReference>
<keyword evidence="14 15" id="KW-0472">Membrane</keyword>
<dbReference type="InterPro" id="IPR003661">
    <property type="entry name" value="HisK_dim/P_dom"/>
</dbReference>
<comment type="caution">
    <text evidence="19">The sequence shown here is derived from an EMBL/GenBank/DDBJ whole genome shotgun (WGS) entry which is preliminary data.</text>
</comment>
<evidence type="ECO:0000256" key="4">
    <source>
        <dbReference type="ARBA" id="ARBA00012438"/>
    </source>
</evidence>
<evidence type="ECO:0000256" key="13">
    <source>
        <dbReference type="ARBA" id="ARBA00023012"/>
    </source>
</evidence>
<evidence type="ECO:0000256" key="1">
    <source>
        <dbReference type="ARBA" id="ARBA00000085"/>
    </source>
</evidence>
<dbReference type="InterPro" id="IPR036890">
    <property type="entry name" value="HATPase_C_sf"/>
</dbReference>
<feature type="domain" description="Histidine kinase" evidence="16">
    <location>
        <begin position="359"/>
        <end position="575"/>
    </location>
</feature>
<dbReference type="Gene3D" id="6.10.340.10">
    <property type="match status" value="1"/>
</dbReference>
<dbReference type="InterPro" id="IPR000014">
    <property type="entry name" value="PAS"/>
</dbReference>
<dbReference type="SUPFAM" id="SSF55874">
    <property type="entry name" value="ATPase domain of HSP90 chaperone/DNA topoisomerase II/histidine kinase"/>
    <property type="match status" value="1"/>
</dbReference>
<dbReference type="SUPFAM" id="SSF158472">
    <property type="entry name" value="HAMP domain-like"/>
    <property type="match status" value="1"/>
</dbReference>
<feature type="transmembrane region" description="Helical" evidence="15">
    <location>
        <begin position="142"/>
        <end position="164"/>
    </location>
</feature>
<dbReference type="GO" id="GO:0030295">
    <property type="term" value="F:protein kinase activator activity"/>
    <property type="evidence" value="ECO:0007669"/>
    <property type="project" value="TreeGrafter"/>
</dbReference>
<evidence type="ECO:0000256" key="3">
    <source>
        <dbReference type="ARBA" id="ARBA00004236"/>
    </source>
</evidence>